<organism evidence="2 3">
    <name type="scientific">Termitidicoccus mucosus</name>
    <dbReference type="NCBI Taxonomy" id="1184151"/>
    <lineage>
        <taxon>Bacteria</taxon>
        <taxon>Pseudomonadati</taxon>
        <taxon>Verrucomicrobiota</taxon>
        <taxon>Opitutia</taxon>
        <taxon>Opitutales</taxon>
        <taxon>Opitutaceae</taxon>
        <taxon>Termitidicoccus</taxon>
    </lineage>
</organism>
<sequence>MPSSGLFGLSHCPLLAQTLRAAPTAHAHPAPETRFALHKSKPAESFNLTTQPARPANIDMTTRCPFLLSAVALLALLLLNTACREPRIRTYDAPKDPPPAPLQLPPASADAAATPPAPAAMPPMAGMSAEDAARAGVAAAAGAPHAHWTVPAGWQEKPAGAMRAGTLAVSAPDGRGAEVAVTVFPGDVGGDLANVNRWRGQLQLPPVTAAQLSSVITTLDAPAGLFLITDMTSEAALIDGKYKSRTLGAWLKQPERTWFFKFSGEAGLIGEQRETFLAFLQTVSFHDGRH</sequence>
<name>A0A178IC05_9BACT</name>
<dbReference type="Proteomes" id="UP000078486">
    <property type="component" value="Unassembled WGS sequence"/>
</dbReference>
<evidence type="ECO:0000256" key="1">
    <source>
        <dbReference type="SAM" id="MobiDB-lite"/>
    </source>
</evidence>
<accession>A0A178IC05</accession>
<dbReference type="EMBL" id="LRRQ01000183">
    <property type="protein sequence ID" value="OAM87151.1"/>
    <property type="molecule type" value="Genomic_DNA"/>
</dbReference>
<reference evidence="2 3" key="1">
    <citation type="submission" date="2016-01" db="EMBL/GenBank/DDBJ databases">
        <title>High potential of lignocellulose degradation of a new Verrucomicrobia species.</title>
        <authorList>
            <person name="Wang Y."/>
            <person name="Shi Y."/>
            <person name="Qiu Z."/>
            <person name="Liu S."/>
            <person name="Yang H."/>
        </authorList>
    </citation>
    <scope>NUCLEOTIDE SEQUENCE [LARGE SCALE GENOMIC DNA]</scope>
    <source>
        <strain evidence="2 3">TSB47</strain>
    </source>
</reference>
<feature type="compositionally biased region" description="Low complexity" evidence="1">
    <location>
        <begin position="105"/>
        <end position="114"/>
    </location>
</feature>
<keyword evidence="3" id="KW-1185">Reference proteome</keyword>
<dbReference type="STRING" id="1184151.AW736_24280"/>
<comment type="caution">
    <text evidence="2">The sequence shown here is derived from an EMBL/GenBank/DDBJ whole genome shotgun (WGS) entry which is preliminary data.</text>
</comment>
<evidence type="ECO:0000313" key="2">
    <source>
        <dbReference type="EMBL" id="OAM87151.1"/>
    </source>
</evidence>
<proteinExistence type="predicted"/>
<feature type="region of interest" description="Disordered" evidence="1">
    <location>
        <begin position="90"/>
        <end position="118"/>
    </location>
</feature>
<dbReference type="AlphaFoldDB" id="A0A178IC05"/>
<gene>
    <name evidence="2" type="ORF">AW736_24280</name>
</gene>
<protein>
    <submittedName>
        <fullName evidence="2">Uncharacterized protein</fullName>
    </submittedName>
</protein>
<evidence type="ECO:0000313" key="3">
    <source>
        <dbReference type="Proteomes" id="UP000078486"/>
    </source>
</evidence>